<evidence type="ECO:0000313" key="1">
    <source>
        <dbReference type="EMBL" id="VVC99536.1"/>
    </source>
</evidence>
<dbReference type="Proteomes" id="UP000324832">
    <property type="component" value="Unassembled WGS sequence"/>
</dbReference>
<proteinExistence type="predicted"/>
<protein>
    <recommendedName>
        <fullName evidence="3">C2H2-type domain-containing protein</fullName>
    </recommendedName>
</protein>
<gene>
    <name evidence="1" type="ORF">LSINAPIS_LOCUS10401</name>
</gene>
<dbReference type="AlphaFoldDB" id="A0A5E4QNL8"/>
<sequence>MNSYSEVVDITSDGGEEQKQSIARTNEPEKPIMSLFRRLIENDKTLLTNLQILQILKIEFNVNFKNLQLVEIDIYLSVMKRFLKDWPEWDAFDQAINQYKKENNQNAIEMMLKSKYEELKSYLQSIVDTTRPIAKKAVEDVVDIANLDLKDNKEKQSDVTLVIEANRSQFNNLILRHPKKGMLFNGNKQEKTIKSYILPLDAILNWWNVQIQVRVKVKHDIILYYSRETKHKLKHTLVNKVLRVQSPIPIESSLQLQIKYDGRHKTTVNTSVVTNNLQRIASMLGQPDAGESRCIIDFIVKEIGFEEKLDVPAYYKRTLSKYAYKRYLYVDNADSDAVDKKYDVQLEEIITPTFEMFVSDCDLEGMTTCEVNVKCMMCDVTFTGMNIVQLLNDHFQEHASEKPWTCLSCGIELPMIELADSWWCHRCPPY</sequence>
<evidence type="ECO:0008006" key="3">
    <source>
        <dbReference type="Google" id="ProtNLM"/>
    </source>
</evidence>
<organism evidence="1 2">
    <name type="scientific">Leptidea sinapis</name>
    <dbReference type="NCBI Taxonomy" id="189913"/>
    <lineage>
        <taxon>Eukaryota</taxon>
        <taxon>Metazoa</taxon>
        <taxon>Ecdysozoa</taxon>
        <taxon>Arthropoda</taxon>
        <taxon>Hexapoda</taxon>
        <taxon>Insecta</taxon>
        <taxon>Pterygota</taxon>
        <taxon>Neoptera</taxon>
        <taxon>Endopterygota</taxon>
        <taxon>Lepidoptera</taxon>
        <taxon>Glossata</taxon>
        <taxon>Ditrysia</taxon>
        <taxon>Papilionoidea</taxon>
        <taxon>Pieridae</taxon>
        <taxon>Dismorphiinae</taxon>
        <taxon>Leptidea</taxon>
    </lineage>
</organism>
<name>A0A5E4QNL8_9NEOP</name>
<evidence type="ECO:0000313" key="2">
    <source>
        <dbReference type="Proteomes" id="UP000324832"/>
    </source>
</evidence>
<keyword evidence="2" id="KW-1185">Reference proteome</keyword>
<reference evidence="1 2" key="1">
    <citation type="submission" date="2017-07" db="EMBL/GenBank/DDBJ databases">
        <authorList>
            <person name="Talla V."/>
            <person name="Backstrom N."/>
        </authorList>
    </citation>
    <scope>NUCLEOTIDE SEQUENCE [LARGE SCALE GENOMIC DNA]</scope>
</reference>
<dbReference type="EMBL" id="FZQP02004222">
    <property type="protein sequence ID" value="VVC99536.1"/>
    <property type="molecule type" value="Genomic_DNA"/>
</dbReference>
<accession>A0A5E4QNL8</accession>